<evidence type="ECO:0000259" key="1">
    <source>
        <dbReference type="Pfam" id="PF12146"/>
    </source>
</evidence>
<name>A0A9D1HF11_9FIRM</name>
<reference evidence="2" key="2">
    <citation type="journal article" date="2021" name="PeerJ">
        <title>Extensive microbial diversity within the chicken gut microbiome revealed by metagenomics and culture.</title>
        <authorList>
            <person name="Gilroy R."/>
            <person name="Ravi A."/>
            <person name="Getino M."/>
            <person name="Pursley I."/>
            <person name="Horton D.L."/>
            <person name="Alikhan N.F."/>
            <person name="Baker D."/>
            <person name="Gharbi K."/>
            <person name="Hall N."/>
            <person name="Watson M."/>
            <person name="Adriaenssens E.M."/>
            <person name="Foster-Nyarko E."/>
            <person name="Jarju S."/>
            <person name="Secka A."/>
            <person name="Antonio M."/>
            <person name="Oren A."/>
            <person name="Chaudhuri R.R."/>
            <person name="La Ragione R."/>
            <person name="Hildebrand F."/>
            <person name="Pallen M.J."/>
        </authorList>
    </citation>
    <scope>NUCLEOTIDE SEQUENCE</scope>
    <source>
        <strain evidence="2">CHK187-14744</strain>
    </source>
</reference>
<dbReference type="InterPro" id="IPR029058">
    <property type="entry name" value="AB_hydrolase_fold"/>
</dbReference>
<reference evidence="2" key="1">
    <citation type="submission" date="2020-10" db="EMBL/GenBank/DDBJ databases">
        <authorList>
            <person name="Gilroy R."/>
        </authorList>
    </citation>
    <scope>NUCLEOTIDE SEQUENCE</scope>
    <source>
        <strain evidence="2">CHK187-14744</strain>
    </source>
</reference>
<evidence type="ECO:0000313" key="2">
    <source>
        <dbReference type="EMBL" id="HIU01689.1"/>
    </source>
</evidence>
<organism evidence="2 3">
    <name type="scientific">Candidatus Onthocola gallistercoris</name>
    <dbReference type="NCBI Taxonomy" id="2840876"/>
    <lineage>
        <taxon>Bacteria</taxon>
        <taxon>Bacillati</taxon>
        <taxon>Bacillota</taxon>
        <taxon>Bacilli</taxon>
        <taxon>Candidatus Onthocola</taxon>
    </lineage>
</organism>
<dbReference type="InterPro" id="IPR051044">
    <property type="entry name" value="MAG_DAG_Lipase"/>
</dbReference>
<comment type="caution">
    <text evidence="2">The sequence shown here is derived from an EMBL/GenBank/DDBJ whole genome shotgun (WGS) entry which is preliminary data.</text>
</comment>
<dbReference type="Proteomes" id="UP000824164">
    <property type="component" value="Unassembled WGS sequence"/>
</dbReference>
<dbReference type="Pfam" id="PF12146">
    <property type="entry name" value="Hydrolase_4"/>
    <property type="match status" value="1"/>
</dbReference>
<dbReference type="Gene3D" id="3.40.50.1820">
    <property type="entry name" value="alpha/beta hydrolase"/>
    <property type="match status" value="1"/>
</dbReference>
<dbReference type="PANTHER" id="PTHR11614">
    <property type="entry name" value="PHOSPHOLIPASE-RELATED"/>
    <property type="match status" value="1"/>
</dbReference>
<protein>
    <submittedName>
        <fullName evidence="2">Lysophospholipase</fullName>
    </submittedName>
</protein>
<gene>
    <name evidence="2" type="ORF">IAB63_00355</name>
</gene>
<sequence>MVKKQKFYFRSSDKETKIHGICWIPEGKPVKGVLQIAHGMVEYIDRYDAFARYLCERGFVVVGNDHLGHGDSVKSPDDWGYFGDTKGFEHVLGDIHKIRRQFRKKYPDVPYFLMGHSMGSFMARAYLMQYGKGISGAIIMGTGHQPILAAQAGKLLTNILSVFKGWHFRSQLVNKMAFGSYNKKFQPSRTDFDWLTRDEAIVDSYIAEPRCQFVFTLNGYHELFRALIYIEKRKNIEKLPKDLPVLFVSGDKDPVGNFGKGVDIVCETWEEAGLSDVTLKLFEGGRHEILNEIDRNEVYEYLYQWLTDVAGYKA</sequence>
<dbReference type="AlphaFoldDB" id="A0A9D1HF11"/>
<dbReference type="EMBL" id="DVLT01000002">
    <property type="protein sequence ID" value="HIU01689.1"/>
    <property type="molecule type" value="Genomic_DNA"/>
</dbReference>
<proteinExistence type="predicted"/>
<evidence type="ECO:0000313" key="3">
    <source>
        <dbReference type="Proteomes" id="UP000824164"/>
    </source>
</evidence>
<dbReference type="SUPFAM" id="SSF53474">
    <property type="entry name" value="alpha/beta-Hydrolases"/>
    <property type="match status" value="1"/>
</dbReference>
<feature type="domain" description="Serine aminopeptidase S33" evidence="1">
    <location>
        <begin position="29"/>
        <end position="294"/>
    </location>
</feature>
<accession>A0A9D1HF11</accession>
<dbReference type="InterPro" id="IPR022742">
    <property type="entry name" value="Hydrolase_4"/>
</dbReference>